<evidence type="ECO:0008006" key="3">
    <source>
        <dbReference type="Google" id="ProtNLM"/>
    </source>
</evidence>
<accession>A0A328K2R7</accession>
<dbReference type="OrthoDB" id="7949130at2"/>
<dbReference type="Pfam" id="PF06055">
    <property type="entry name" value="ExoD"/>
    <property type="match status" value="1"/>
</dbReference>
<dbReference type="PIRSF" id="PIRSF033239">
    <property type="entry name" value="ExoD"/>
    <property type="match status" value="1"/>
</dbReference>
<evidence type="ECO:0000313" key="1">
    <source>
        <dbReference type="EMBL" id="RAN32705.1"/>
    </source>
</evidence>
<dbReference type="EMBL" id="AWFB01000029">
    <property type="protein sequence ID" value="RAN32705.1"/>
    <property type="molecule type" value="Genomic_DNA"/>
</dbReference>
<dbReference type="PANTHER" id="PTHR41795">
    <property type="entry name" value="EXOPOLYSACCHARIDE SYNTHESIS PROTEIN"/>
    <property type="match status" value="1"/>
</dbReference>
<dbReference type="Proteomes" id="UP000249123">
    <property type="component" value="Unassembled WGS sequence"/>
</dbReference>
<name>A0A062TRF0_9PROT</name>
<reference evidence="1 2" key="1">
    <citation type="submission" date="2013-04" db="EMBL/GenBank/DDBJ databases">
        <title>Hyphomonas sp. T24B3 Genome Sequencing.</title>
        <authorList>
            <person name="Lai Q."/>
            <person name="Shao Z."/>
        </authorList>
    </citation>
    <scope>NUCLEOTIDE SEQUENCE [LARGE SCALE GENOMIC DNA]</scope>
    <source>
        <strain evidence="1 2">T24B3</strain>
    </source>
</reference>
<evidence type="ECO:0000313" key="2">
    <source>
        <dbReference type="Proteomes" id="UP000249123"/>
    </source>
</evidence>
<sequence length="196" mass="21338">MARVNNLGTLLRSLEDRTSGDKVSVEAMLNAVGRRSYGPILLLLGFIALSPLTIIPGANWLVALIILLMAGQILFGKKYPWLPSRVLNFEFPRSALIQGIEIADPYVCQIDRFLRPRFAILTEPPFVQLVALVCIGAALVTFPLGLIPFGPVLPSLTVLLFGLALTARDGVILMLAGAALCGSLWMMIHLWARLFG</sequence>
<protein>
    <recommendedName>
        <fullName evidence="3">Polysaccharide synthesis protein exod</fullName>
    </recommendedName>
</protein>
<comment type="caution">
    <text evidence="1">The sequence shown here is derived from an EMBL/GenBank/DDBJ whole genome shotgun (WGS) entry which is preliminary data.</text>
</comment>
<dbReference type="STRING" id="1280941.HY2_14010"/>
<accession>A0A062TRF0</accession>
<dbReference type="AlphaFoldDB" id="A0A062TRF0"/>
<keyword evidence="2" id="KW-1185">Reference proteome</keyword>
<dbReference type="RefSeq" id="WP_034827154.1">
    <property type="nucleotide sequence ID" value="NZ_AWFA01000027.1"/>
</dbReference>
<organism evidence="1 2">
    <name type="scientific">Hyphomonas pacifica</name>
    <dbReference type="NCBI Taxonomy" id="1280941"/>
    <lineage>
        <taxon>Bacteria</taxon>
        <taxon>Pseudomonadati</taxon>
        <taxon>Pseudomonadota</taxon>
        <taxon>Alphaproteobacteria</taxon>
        <taxon>Hyphomonadales</taxon>
        <taxon>Hyphomonadaceae</taxon>
        <taxon>Hyphomonas</taxon>
    </lineage>
</organism>
<dbReference type="PANTHER" id="PTHR41795:SF1">
    <property type="entry name" value="EXOPOLYSACCHARIDE SYNTHESIS PROTEIN"/>
    <property type="match status" value="1"/>
</dbReference>
<dbReference type="InterPro" id="IPR010331">
    <property type="entry name" value="ExoD"/>
</dbReference>
<gene>
    <name evidence="1" type="ORF">HY3_14495</name>
</gene>
<proteinExistence type="predicted"/>
<dbReference type="eggNOG" id="COG3932">
    <property type="taxonomic scope" value="Bacteria"/>
</dbReference>